<sequence>MLVTVEILREEVEEITSLSQQFVEGAVQEYAHIGGSIEVIKDSYKEIKSTTISGCCVLQRGKTEACPNKASRNGNLDRNETSEFSKPYSITVLAIFKRCRIAIKSGREKVVAIFKRCRIAIKSGREKVATTNLQVGL</sequence>
<dbReference type="Proteomes" id="UP001458880">
    <property type="component" value="Unassembled WGS sequence"/>
</dbReference>
<protein>
    <submittedName>
        <fullName evidence="1">Uncharacterized protein</fullName>
    </submittedName>
</protein>
<evidence type="ECO:0000313" key="1">
    <source>
        <dbReference type="EMBL" id="KAK9731621.1"/>
    </source>
</evidence>
<name>A0AAW1LCH3_POPJA</name>
<keyword evidence="2" id="KW-1185">Reference proteome</keyword>
<reference evidence="1 2" key="1">
    <citation type="journal article" date="2024" name="BMC Genomics">
        <title>De novo assembly and annotation of Popillia japonica's genome with initial clues to its potential as an invasive pest.</title>
        <authorList>
            <person name="Cucini C."/>
            <person name="Boschi S."/>
            <person name="Funari R."/>
            <person name="Cardaioli E."/>
            <person name="Iannotti N."/>
            <person name="Marturano G."/>
            <person name="Paoli F."/>
            <person name="Bruttini M."/>
            <person name="Carapelli A."/>
            <person name="Frati F."/>
            <person name="Nardi F."/>
        </authorList>
    </citation>
    <scope>NUCLEOTIDE SEQUENCE [LARGE SCALE GENOMIC DNA]</scope>
    <source>
        <strain evidence="1">DMR45628</strain>
    </source>
</reference>
<accession>A0AAW1LCH3</accession>
<comment type="caution">
    <text evidence="1">The sequence shown here is derived from an EMBL/GenBank/DDBJ whole genome shotgun (WGS) entry which is preliminary data.</text>
</comment>
<proteinExistence type="predicted"/>
<dbReference type="EMBL" id="JASPKY010000129">
    <property type="protein sequence ID" value="KAK9731621.1"/>
    <property type="molecule type" value="Genomic_DNA"/>
</dbReference>
<gene>
    <name evidence="1" type="ORF">QE152_g13511</name>
</gene>
<evidence type="ECO:0000313" key="2">
    <source>
        <dbReference type="Proteomes" id="UP001458880"/>
    </source>
</evidence>
<organism evidence="1 2">
    <name type="scientific">Popillia japonica</name>
    <name type="common">Japanese beetle</name>
    <dbReference type="NCBI Taxonomy" id="7064"/>
    <lineage>
        <taxon>Eukaryota</taxon>
        <taxon>Metazoa</taxon>
        <taxon>Ecdysozoa</taxon>
        <taxon>Arthropoda</taxon>
        <taxon>Hexapoda</taxon>
        <taxon>Insecta</taxon>
        <taxon>Pterygota</taxon>
        <taxon>Neoptera</taxon>
        <taxon>Endopterygota</taxon>
        <taxon>Coleoptera</taxon>
        <taxon>Polyphaga</taxon>
        <taxon>Scarabaeiformia</taxon>
        <taxon>Scarabaeidae</taxon>
        <taxon>Rutelinae</taxon>
        <taxon>Popillia</taxon>
    </lineage>
</organism>
<dbReference type="AlphaFoldDB" id="A0AAW1LCH3"/>